<feature type="compositionally biased region" description="Basic and acidic residues" evidence="1">
    <location>
        <begin position="301"/>
        <end position="312"/>
    </location>
</feature>
<dbReference type="InterPro" id="IPR053221">
    <property type="entry name" value="Burnettramic_acid_biosynth"/>
</dbReference>
<evidence type="ECO:0000313" key="3">
    <source>
        <dbReference type="Proteomes" id="UP000777438"/>
    </source>
</evidence>
<feature type="region of interest" description="Disordered" evidence="1">
    <location>
        <begin position="293"/>
        <end position="314"/>
    </location>
</feature>
<protein>
    <submittedName>
        <fullName evidence="2">Uncharacterized protein</fullName>
    </submittedName>
</protein>
<evidence type="ECO:0000313" key="2">
    <source>
        <dbReference type="EMBL" id="KAH6884198.1"/>
    </source>
</evidence>
<comment type="caution">
    <text evidence="2">The sequence shown here is derived from an EMBL/GenBank/DDBJ whole genome shotgun (WGS) entry which is preliminary data.</text>
</comment>
<dbReference type="Proteomes" id="UP000777438">
    <property type="component" value="Unassembled WGS sequence"/>
</dbReference>
<feature type="compositionally biased region" description="Polar residues" evidence="1">
    <location>
        <begin position="77"/>
        <end position="96"/>
    </location>
</feature>
<feature type="region of interest" description="Disordered" evidence="1">
    <location>
        <begin position="32"/>
        <end position="53"/>
    </location>
</feature>
<dbReference type="EMBL" id="JAGPYM010000021">
    <property type="protein sequence ID" value="KAH6884198.1"/>
    <property type="molecule type" value="Genomic_DNA"/>
</dbReference>
<proteinExistence type="predicted"/>
<name>A0A9P8VX82_9HYPO</name>
<accession>A0A9P8VX82</accession>
<dbReference type="PANTHER" id="PTHR38887:SF1">
    <property type="entry name" value="RAS MODIFICATION PROTEIN ERF4"/>
    <property type="match status" value="1"/>
</dbReference>
<reference evidence="2 3" key="1">
    <citation type="journal article" date="2021" name="Nat. Commun.">
        <title>Genetic determinants of endophytism in the Arabidopsis root mycobiome.</title>
        <authorList>
            <person name="Mesny F."/>
            <person name="Miyauchi S."/>
            <person name="Thiergart T."/>
            <person name="Pickel B."/>
            <person name="Atanasova L."/>
            <person name="Karlsson M."/>
            <person name="Huettel B."/>
            <person name="Barry K.W."/>
            <person name="Haridas S."/>
            <person name="Chen C."/>
            <person name="Bauer D."/>
            <person name="Andreopoulos W."/>
            <person name="Pangilinan J."/>
            <person name="LaButti K."/>
            <person name="Riley R."/>
            <person name="Lipzen A."/>
            <person name="Clum A."/>
            <person name="Drula E."/>
            <person name="Henrissat B."/>
            <person name="Kohler A."/>
            <person name="Grigoriev I.V."/>
            <person name="Martin F.M."/>
            <person name="Hacquard S."/>
        </authorList>
    </citation>
    <scope>NUCLEOTIDE SEQUENCE [LARGE SCALE GENOMIC DNA]</scope>
    <source>
        <strain evidence="2 3">MPI-CAGE-CH-0241</strain>
    </source>
</reference>
<feature type="region of interest" description="Disordered" evidence="1">
    <location>
        <begin position="75"/>
        <end position="96"/>
    </location>
</feature>
<gene>
    <name evidence="2" type="ORF">B0T10DRAFT_518246</name>
</gene>
<organism evidence="2 3">
    <name type="scientific">Thelonectria olida</name>
    <dbReference type="NCBI Taxonomy" id="1576542"/>
    <lineage>
        <taxon>Eukaryota</taxon>
        <taxon>Fungi</taxon>
        <taxon>Dikarya</taxon>
        <taxon>Ascomycota</taxon>
        <taxon>Pezizomycotina</taxon>
        <taxon>Sordariomycetes</taxon>
        <taxon>Hypocreomycetidae</taxon>
        <taxon>Hypocreales</taxon>
        <taxon>Nectriaceae</taxon>
        <taxon>Thelonectria</taxon>
    </lineage>
</organism>
<feature type="region of interest" description="Disordered" evidence="1">
    <location>
        <begin position="435"/>
        <end position="461"/>
    </location>
</feature>
<dbReference type="PANTHER" id="PTHR38887">
    <property type="entry name" value="CHROMOSOME 21, WHOLE GENOME SHOTGUN SEQUENCE"/>
    <property type="match status" value="1"/>
</dbReference>
<dbReference type="OrthoDB" id="3433125at2759"/>
<feature type="compositionally biased region" description="Polar residues" evidence="1">
    <location>
        <begin position="443"/>
        <end position="458"/>
    </location>
</feature>
<dbReference type="AlphaFoldDB" id="A0A9P8VX82"/>
<keyword evidence="3" id="KW-1185">Reference proteome</keyword>
<feature type="compositionally biased region" description="Polar residues" evidence="1">
    <location>
        <begin position="340"/>
        <end position="351"/>
    </location>
</feature>
<sequence length="520" mass="55939">MSGEGLNPLKRYVVKGIAGGIGLASESISSYKARNKAAPNDGSSNAEPTEKREVNLEIAELSSYEEAVWELDDAQTEVVSSEHGQQADTDPRSTQSKHQFKDLKSFLIQYPPPPYPPSSQLALPVILPQRRPKNRQRGFVQAYAPVLNDCAISQDMFLDLLETFYISSQASPWIAAINLAGLGLSFVPHVSMLVGLAIQAGVMVAQDVQNRTRTNSFLDHANAEVFRPRGLFCLVMAFDPTAAEKNNGAQLNSTIANRLQPSGFDRVGNKLKESSGTTVSEMDFPESAPLIFPGLDDIDDREGQEGASTKEKLSKKKKYVQDYYDKRARAKFARKHPDSVLNQGPQPTFTSRYADPNHPAASGSFRSLITGGFIKPPSMTLPQGGLIGRNLGQGRQGSLAGLQGLAGRPGLAGRSGGGLRDQIMNARGGGFFSAPMPAAPYGGSSSQNAPQDPNSPAMHSQVGLLGLPSAGAMIKKAVKSNVLYLMIVNMPSEEELAEAMADIEARRKQGFRLPSVLGRL</sequence>
<evidence type="ECO:0000256" key="1">
    <source>
        <dbReference type="SAM" id="MobiDB-lite"/>
    </source>
</evidence>
<feature type="region of interest" description="Disordered" evidence="1">
    <location>
        <begin position="334"/>
        <end position="364"/>
    </location>
</feature>